<keyword evidence="4" id="KW-0472">Membrane</keyword>
<feature type="transmembrane region" description="Helical" evidence="4">
    <location>
        <begin position="541"/>
        <end position="567"/>
    </location>
</feature>
<proteinExistence type="predicted"/>
<keyword evidence="4" id="KW-1133">Transmembrane helix</keyword>
<feature type="compositionally biased region" description="Low complexity" evidence="3">
    <location>
        <begin position="614"/>
        <end position="659"/>
    </location>
</feature>
<evidence type="ECO:0000256" key="1">
    <source>
        <dbReference type="ARBA" id="ARBA00023054"/>
    </source>
</evidence>
<evidence type="ECO:0000256" key="4">
    <source>
        <dbReference type="SAM" id="Phobius"/>
    </source>
</evidence>
<keyword evidence="4" id="KW-0812">Transmembrane</keyword>
<gene>
    <name evidence="5" type="ORF">PFAG_05406</name>
</gene>
<dbReference type="AlphaFoldDB" id="W7FLT6"/>
<sequence>MNEKKKLDIIRNMLGELLGNKEDKNNKGNEKKDKLKKKYIEKSKKVLHFYRNYMNILDKEELDKFENFYNMVLNNSFDYSKKENIDIYMYCNIYPILKRTFESFVSYLSNLLEHKDDDNYKKIINNFDPILLFSQYIIRLTNDDDDDNDVNVVDVDGFSLNEIDNNMKICIRNTHETETNYINYNMYSTIKKEEHYLQDGYYTNDEKYIKCTTMKNKDILGNNKIKNEIKDFYNTYDNLIEENKLKEQQKRKEIRKNIYEKKNILTHDEISLYENYYEENIKIKTSIRYRKKTNLNSTSYIDINNSNKWSNHFPNTFNISLDLKESIESVICQDGIINTENKIHIKSSDNIEMKELKNNNDNIGCKKFTNNSYIKKEDDVNVEEYKNNEKEDNFDNIIKLIESQENSYIEKRIYLLLNKWVKEENGRKFILHNKSKIEPLFNEYKKKNYIVTDRDIIPLLFFIDKKLHLNYSLVHPYNYNYFYYIFHLNSSFYCADTNSITFEEFWNFLVSNLPLNNYLYKEDILIGLEKYEKKKQLHKNYLFTVTFIKNFLLFILIDIFFMLSYIIKTHYYKCIFDYIYLEKNIHDVEKTDHYVKEDMKETYKDEEIKTKNKNNNNNNNDNSNNNDNNNDNSNNNDNNNDNNNNNNNNSNNNDNSNNSNNNDNFFLYITTSFSSFLSSSSSASFTSDISSTTTLTYKGVENNGDVKNNEHIIKESIQEKQDNNDAIFHHHQVFQKDTECACDENGIWNNTESKILNTNCQCEKNENNIKDIKKKDNINESNIKEDKKEEYFLSNQLNTFINFLLLLWGINISFDHINHEEFLITEDLSTDTDDNFINVDTNYSTNKFTTTTTTNYNNSNNYKDDDEKLKCINQTNKNVKCKKEDIRNNYSPYDTNDEDKEEKITNTWKMKTQNLYKKNYQSESNMNISIKKYRKNTQKKNKNEERTKSLIIINRKGNNEKKKNKNKINNNNNNYNKINKNLLYHNTDQQNINTFDDNQNYVKNQEYLNDENGIHDYKAYYEFKEMYQQKNYEHIINNFIHSIVKQLKPYKKNYYNKIIKIIKNNKLQNVFINIFRKQTSYLQNKNVQTYKKLEELPKCDENKIKNNINENSVNNNYNNDNMAHINNYNDNNINNYLQDQKIKRSRNSSCNKQTHMNCVQENYMTQNSSFDILSTEKSISYIIYFTETYIKKKTKKKVQDKKISSINILKNEQKKNTFIDSILTLCNFKLYKKKFLNKFNSENIYILLFFVYYVNKQIDDLLTYNILPKKKKKKN</sequence>
<dbReference type="Proteomes" id="UP000030666">
    <property type="component" value="Unassembled WGS sequence"/>
</dbReference>
<accession>W7FLT6</accession>
<keyword evidence="1 2" id="KW-0175">Coiled coil</keyword>
<feature type="coiled-coil region" evidence="2">
    <location>
        <begin position="222"/>
        <end position="256"/>
    </location>
</feature>
<organism evidence="5">
    <name type="scientific">Plasmodium falciparum Santa Lucia</name>
    <dbReference type="NCBI Taxonomy" id="478859"/>
    <lineage>
        <taxon>Eukaryota</taxon>
        <taxon>Sar</taxon>
        <taxon>Alveolata</taxon>
        <taxon>Apicomplexa</taxon>
        <taxon>Aconoidasida</taxon>
        <taxon>Haemosporida</taxon>
        <taxon>Plasmodiidae</taxon>
        <taxon>Plasmodium</taxon>
        <taxon>Plasmodium (Laverania)</taxon>
    </lineage>
</organism>
<dbReference type="PANTHER" id="PTHR15073">
    <property type="entry name" value="MICROTUBULE-ASSOCIATED PROTEIN"/>
    <property type="match status" value="1"/>
</dbReference>
<protein>
    <submittedName>
        <fullName evidence="5">Uncharacterized protein</fullName>
    </submittedName>
</protein>
<dbReference type="InterPro" id="IPR051483">
    <property type="entry name" value="MAP7_domain-containing"/>
</dbReference>
<dbReference type="EMBL" id="KE123511">
    <property type="protein sequence ID" value="EUT78829.1"/>
    <property type="molecule type" value="Genomic_DNA"/>
</dbReference>
<feature type="region of interest" description="Disordered" evidence="3">
    <location>
        <begin position="605"/>
        <end position="659"/>
    </location>
</feature>
<evidence type="ECO:0000313" key="5">
    <source>
        <dbReference type="EMBL" id="EUT78829.1"/>
    </source>
</evidence>
<reference evidence="5" key="1">
    <citation type="submission" date="2013-02" db="EMBL/GenBank/DDBJ databases">
        <title>The Genome Sequence of Plasmodium falciparum Santa Lucia.</title>
        <authorList>
            <consortium name="The Broad Institute Genome Sequencing Platform"/>
            <consortium name="The Broad Institute Genome Sequencing Center for Infectious Disease"/>
            <person name="Neafsey D."/>
            <person name="Cheeseman I."/>
            <person name="Volkman S."/>
            <person name="Adams J."/>
            <person name="Walker B."/>
            <person name="Young S.K."/>
            <person name="Zeng Q."/>
            <person name="Gargeya S."/>
            <person name="Fitzgerald M."/>
            <person name="Haas B."/>
            <person name="Abouelleil A."/>
            <person name="Alvarado L."/>
            <person name="Arachchi H.M."/>
            <person name="Berlin A.M."/>
            <person name="Chapman S.B."/>
            <person name="Dewar J."/>
            <person name="Goldberg J."/>
            <person name="Griggs A."/>
            <person name="Gujja S."/>
            <person name="Hansen M."/>
            <person name="Howarth C."/>
            <person name="Imamovic A."/>
            <person name="Larimer J."/>
            <person name="McCowan C."/>
            <person name="Murphy C."/>
            <person name="Neiman D."/>
            <person name="Pearson M."/>
            <person name="Priest M."/>
            <person name="Roberts A."/>
            <person name="Saif S."/>
            <person name="Shea T."/>
            <person name="Sisk P."/>
            <person name="Sykes S."/>
            <person name="Wortman J."/>
            <person name="Nusbaum C."/>
            <person name="Birren B."/>
        </authorList>
    </citation>
    <scope>NUCLEOTIDE SEQUENCE [LARGE SCALE GENOMIC DNA]</scope>
    <source>
        <strain evidence="5">Santa Lucia</strain>
    </source>
</reference>
<dbReference type="OrthoDB" id="372515at2759"/>
<name>W7FLT6_PLAFA</name>
<evidence type="ECO:0000256" key="3">
    <source>
        <dbReference type="SAM" id="MobiDB-lite"/>
    </source>
</evidence>
<dbReference type="PANTHER" id="PTHR15073:SF1">
    <property type="entry name" value="RETICULOCYTE-BINDING PROTEIN HOMOLOG 2A"/>
    <property type="match status" value="1"/>
</dbReference>
<evidence type="ECO:0000256" key="2">
    <source>
        <dbReference type="SAM" id="Coils"/>
    </source>
</evidence>